<feature type="domain" description="Endonuclease/exonuclease/phosphatase" evidence="2">
    <location>
        <begin position="40"/>
        <end position="262"/>
    </location>
</feature>
<organism evidence="3 4">
    <name type="scientific">Nonomuraea phyllanthi</name>
    <dbReference type="NCBI Taxonomy" id="2219224"/>
    <lineage>
        <taxon>Bacteria</taxon>
        <taxon>Bacillati</taxon>
        <taxon>Actinomycetota</taxon>
        <taxon>Actinomycetes</taxon>
        <taxon>Streptosporangiales</taxon>
        <taxon>Streptosporangiaceae</taxon>
        <taxon>Nonomuraea</taxon>
    </lineage>
</organism>
<dbReference type="OrthoDB" id="3789924at2"/>
<dbReference type="Gene3D" id="3.60.10.10">
    <property type="entry name" value="Endonuclease/exonuclease/phosphatase"/>
    <property type="match status" value="1"/>
</dbReference>
<dbReference type="InterPro" id="IPR036691">
    <property type="entry name" value="Endo/exonu/phosph_ase_sf"/>
</dbReference>
<protein>
    <recommendedName>
        <fullName evidence="2">Endonuclease/exonuclease/phosphatase domain-containing protein</fullName>
    </recommendedName>
</protein>
<name>A0A5C4V2L0_9ACTN</name>
<dbReference type="SUPFAM" id="SSF56219">
    <property type="entry name" value="DNase I-like"/>
    <property type="match status" value="1"/>
</dbReference>
<proteinExistence type="predicted"/>
<feature type="chain" id="PRO_5039451912" description="Endonuclease/exonuclease/phosphatase domain-containing protein" evidence="1">
    <location>
        <begin position="27"/>
        <end position="271"/>
    </location>
</feature>
<evidence type="ECO:0000256" key="1">
    <source>
        <dbReference type="SAM" id="SignalP"/>
    </source>
</evidence>
<accession>A0A5C4V2L0</accession>
<keyword evidence="1" id="KW-0732">Signal</keyword>
<reference evidence="3 4" key="1">
    <citation type="submission" date="2019-10" db="EMBL/GenBank/DDBJ databases">
        <title>Nonomuraea sp. nov., isolated from Phyllanthus amarus.</title>
        <authorList>
            <person name="Klykleung N."/>
            <person name="Tanasupawat S."/>
        </authorList>
    </citation>
    <scope>NUCLEOTIDE SEQUENCE [LARGE SCALE GENOMIC DNA]</scope>
    <source>
        <strain evidence="3 4">PA1-10</strain>
    </source>
</reference>
<sequence length="271" mass="28649">MRMSRRAIGGAACAALLAWPAAPAAADPEPAAAGKTKAYMQLNIAGNSMHKGGLAPAKEVVSLVKAEQPYVVTLNEVCATQFDYIKKNLSGSGYRAWHGHTGVSCKNGSAFGNVVLIRIASSVVGNWALPNPVEKEHRRLLCVKATNYAMVACSTHISWGAGDQVAQIRAVADRLATFRAKGYRVIIGGDFNVTPTSAALDPMYDTCYPSGAGVLFETAGTRCAARSGDATVGATRKIDYIFFSEEYQGLKGEAVPTGVSDHKVLWGTATY</sequence>
<feature type="signal peptide" evidence="1">
    <location>
        <begin position="1"/>
        <end position="26"/>
    </location>
</feature>
<dbReference type="EMBL" id="VDLX02000031">
    <property type="protein sequence ID" value="KAB8185184.1"/>
    <property type="molecule type" value="Genomic_DNA"/>
</dbReference>
<dbReference type="PROSITE" id="PS51318">
    <property type="entry name" value="TAT"/>
    <property type="match status" value="1"/>
</dbReference>
<dbReference type="InterPro" id="IPR005135">
    <property type="entry name" value="Endo/exonuclease/phosphatase"/>
</dbReference>
<dbReference type="Proteomes" id="UP000312512">
    <property type="component" value="Unassembled WGS sequence"/>
</dbReference>
<dbReference type="RefSeq" id="WP_139637847.1">
    <property type="nucleotide sequence ID" value="NZ_VDLX02000031.1"/>
</dbReference>
<gene>
    <name evidence="3" type="ORF">FH608_047720</name>
</gene>
<dbReference type="InterPro" id="IPR006311">
    <property type="entry name" value="TAT_signal"/>
</dbReference>
<comment type="caution">
    <text evidence="3">The sequence shown here is derived from an EMBL/GenBank/DDBJ whole genome shotgun (WGS) entry which is preliminary data.</text>
</comment>
<dbReference type="Pfam" id="PF03372">
    <property type="entry name" value="Exo_endo_phos"/>
    <property type="match status" value="1"/>
</dbReference>
<keyword evidence="4" id="KW-1185">Reference proteome</keyword>
<evidence type="ECO:0000313" key="4">
    <source>
        <dbReference type="Proteomes" id="UP000312512"/>
    </source>
</evidence>
<evidence type="ECO:0000313" key="3">
    <source>
        <dbReference type="EMBL" id="KAB8185184.1"/>
    </source>
</evidence>
<dbReference type="AlphaFoldDB" id="A0A5C4V2L0"/>
<evidence type="ECO:0000259" key="2">
    <source>
        <dbReference type="Pfam" id="PF03372"/>
    </source>
</evidence>
<dbReference type="GO" id="GO:0003824">
    <property type="term" value="F:catalytic activity"/>
    <property type="evidence" value="ECO:0007669"/>
    <property type="project" value="InterPro"/>
</dbReference>